<dbReference type="RefSeq" id="WP_308420087.1">
    <property type="nucleotide sequence ID" value="NZ_BMGF01000003.1"/>
</dbReference>
<evidence type="ECO:0000313" key="1">
    <source>
        <dbReference type="EMBL" id="NYH95561.1"/>
    </source>
</evidence>
<gene>
    <name evidence="1" type="ORF">FHS75_001890</name>
</gene>
<protein>
    <submittedName>
        <fullName evidence="1">Nitrogen fixation protein FixH</fullName>
    </submittedName>
</protein>
<organism evidence="1 2">
    <name type="scientific">Novosphingobium marinum</name>
    <dbReference type="NCBI Taxonomy" id="1514948"/>
    <lineage>
        <taxon>Bacteria</taxon>
        <taxon>Pseudomonadati</taxon>
        <taxon>Pseudomonadota</taxon>
        <taxon>Alphaproteobacteria</taxon>
        <taxon>Sphingomonadales</taxon>
        <taxon>Sphingomonadaceae</taxon>
        <taxon>Novosphingobium</taxon>
    </lineage>
</organism>
<dbReference type="Pfam" id="PF05751">
    <property type="entry name" value="FixH"/>
    <property type="match status" value="1"/>
</dbReference>
<dbReference type="EMBL" id="JACBZF010000003">
    <property type="protein sequence ID" value="NYH95561.1"/>
    <property type="molecule type" value="Genomic_DNA"/>
</dbReference>
<dbReference type="Proteomes" id="UP000522081">
    <property type="component" value="Unassembled WGS sequence"/>
</dbReference>
<comment type="caution">
    <text evidence="1">The sequence shown here is derived from an EMBL/GenBank/DDBJ whole genome shotgun (WGS) entry which is preliminary data.</text>
</comment>
<evidence type="ECO:0000313" key="2">
    <source>
        <dbReference type="Proteomes" id="UP000522081"/>
    </source>
</evidence>
<dbReference type="InterPro" id="IPR008620">
    <property type="entry name" value="FixH"/>
</dbReference>
<dbReference type="AlphaFoldDB" id="A0A7Y9XVV1"/>
<proteinExistence type="predicted"/>
<keyword evidence="2" id="KW-1185">Reference proteome</keyword>
<reference evidence="1 2" key="1">
    <citation type="submission" date="2020-07" db="EMBL/GenBank/DDBJ databases">
        <title>Genomic Encyclopedia of Type Strains, Phase IV (KMG-IV): sequencing the most valuable type-strain genomes for metagenomic binning, comparative biology and taxonomic classification.</title>
        <authorList>
            <person name="Goeker M."/>
        </authorList>
    </citation>
    <scope>NUCLEOTIDE SEQUENCE [LARGE SCALE GENOMIC DNA]</scope>
    <source>
        <strain evidence="1 2">DSM 29043</strain>
    </source>
</reference>
<name>A0A7Y9XVV1_9SPHN</name>
<accession>A0A7Y9XVV1</accession>
<sequence length="149" mass="16136">MMVREFTGRHMLAILVGGFGIVVAVNFTMASLASSTFGGVVVKNSYVASQKFNEWLDAAGESERLGWQVALARREDGRIEARTGGVPAGATVRAAARHPLGRMPDTALQFAPEGKDIYVSRDPLPAGRWTVRVEIARGGETWRGERPLP</sequence>